<dbReference type="PANTHER" id="PTHR13832:SF827">
    <property type="entry name" value="PROTEIN PHOSPHATASE 1L"/>
    <property type="match status" value="1"/>
</dbReference>
<dbReference type="InterPro" id="IPR036457">
    <property type="entry name" value="PPM-type-like_dom_sf"/>
</dbReference>
<organism evidence="2 3">
    <name type="scientific">Bowmanella pacifica</name>
    <dbReference type="NCBI Taxonomy" id="502051"/>
    <lineage>
        <taxon>Bacteria</taxon>
        <taxon>Pseudomonadati</taxon>
        <taxon>Pseudomonadota</taxon>
        <taxon>Gammaproteobacteria</taxon>
        <taxon>Alteromonadales</taxon>
        <taxon>Alteromonadaceae</taxon>
        <taxon>Bowmanella</taxon>
    </lineage>
</organism>
<feature type="domain" description="PPM-type phosphatase" evidence="1">
    <location>
        <begin position="8"/>
        <end position="239"/>
    </location>
</feature>
<dbReference type="InterPro" id="IPR015655">
    <property type="entry name" value="PP2C"/>
</dbReference>
<dbReference type="Pfam" id="PF13672">
    <property type="entry name" value="PP2C_2"/>
    <property type="match status" value="1"/>
</dbReference>
<reference evidence="2" key="1">
    <citation type="journal article" date="2014" name="Int. J. Syst. Evol. Microbiol.">
        <title>Complete genome sequence of Corynebacterium casei LMG S-19264T (=DSM 44701T), isolated from a smear-ripened cheese.</title>
        <authorList>
            <consortium name="US DOE Joint Genome Institute (JGI-PGF)"/>
            <person name="Walter F."/>
            <person name="Albersmeier A."/>
            <person name="Kalinowski J."/>
            <person name="Ruckert C."/>
        </authorList>
    </citation>
    <scope>NUCLEOTIDE SEQUENCE</scope>
    <source>
        <strain evidence="2">CGMCC 1.7086</strain>
    </source>
</reference>
<dbReference type="AlphaFoldDB" id="A0A918DHL9"/>
<dbReference type="EMBL" id="BMLS01000001">
    <property type="protein sequence ID" value="GGO66702.1"/>
    <property type="molecule type" value="Genomic_DNA"/>
</dbReference>
<protein>
    <submittedName>
        <fullName evidence="2">Serine/threonine protein phosphatase</fullName>
    </submittedName>
</protein>
<name>A0A918DHL9_9ALTE</name>
<dbReference type="Gene3D" id="3.60.40.10">
    <property type="entry name" value="PPM-type phosphatase domain"/>
    <property type="match status" value="1"/>
</dbReference>
<dbReference type="SMART" id="SM00331">
    <property type="entry name" value="PP2C_SIG"/>
    <property type="match status" value="1"/>
</dbReference>
<dbReference type="RefSeq" id="WP_188691491.1">
    <property type="nucleotide sequence ID" value="NZ_BMLS01000001.1"/>
</dbReference>
<evidence type="ECO:0000313" key="2">
    <source>
        <dbReference type="EMBL" id="GGO66702.1"/>
    </source>
</evidence>
<evidence type="ECO:0000313" key="3">
    <source>
        <dbReference type="Proteomes" id="UP000606935"/>
    </source>
</evidence>
<dbReference type="SUPFAM" id="SSF81606">
    <property type="entry name" value="PP2C-like"/>
    <property type="match status" value="1"/>
</dbReference>
<proteinExistence type="predicted"/>
<dbReference type="CDD" id="cd00143">
    <property type="entry name" value="PP2Cc"/>
    <property type="match status" value="1"/>
</dbReference>
<accession>A0A918DHL9</accession>
<sequence length="266" mass="29485">MNRNAWTSVAKTHVGNVRKINEDSYLDAPDVGLWCVADGMGGHQKGDTASTMIVDYLQSLLSVQDYPLSTGQIEERLILVNQNLINLAQRLPDSNVIGSTVAILLFADDLVHCLWAGDSRIYRLRNGQLKQLTRDHSQVEEMVQAGLLTSEEAAVHPAANVITRAIGASPELEIDLLSFERFAGDRYLLCTDGLNKVMTDPEIADLMQQNALPDLAEDMMQTALQRHARDNITLVMVDVTQGVPELEQTGRLRDTLPLDDTLPLRR</sequence>
<comment type="caution">
    <text evidence="2">The sequence shown here is derived from an EMBL/GenBank/DDBJ whole genome shotgun (WGS) entry which is preliminary data.</text>
</comment>
<dbReference type="GO" id="GO:0004722">
    <property type="term" value="F:protein serine/threonine phosphatase activity"/>
    <property type="evidence" value="ECO:0007669"/>
    <property type="project" value="InterPro"/>
</dbReference>
<dbReference type="SMART" id="SM00332">
    <property type="entry name" value="PP2Cc"/>
    <property type="match status" value="1"/>
</dbReference>
<dbReference type="Proteomes" id="UP000606935">
    <property type="component" value="Unassembled WGS sequence"/>
</dbReference>
<keyword evidence="3" id="KW-1185">Reference proteome</keyword>
<evidence type="ECO:0000259" key="1">
    <source>
        <dbReference type="PROSITE" id="PS51746"/>
    </source>
</evidence>
<reference evidence="2" key="2">
    <citation type="submission" date="2020-09" db="EMBL/GenBank/DDBJ databases">
        <authorList>
            <person name="Sun Q."/>
            <person name="Zhou Y."/>
        </authorList>
    </citation>
    <scope>NUCLEOTIDE SEQUENCE</scope>
    <source>
        <strain evidence="2">CGMCC 1.7086</strain>
    </source>
</reference>
<dbReference type="InterPro" id="IPR001932">
    <property type="entry name" value="PPM-type_phosphatase-like_dom"/>
</dbReference>
<gene>
    <name evidence="2" type="primary">pppA</name>
    <name evidence="2" type="ORF">GCM10010982_11520</name>
</gene>
<dbReference type="PROSITE" id="PS51746">
    <property type="entry name" value="PPM_2"/>
    <property type="match status" value="1"/>
</dbReference>
<dbReference type="PANTHER" id="PTHR13832">
    <property type="entry name" value="PROTEIN PHOSPHATASE 2C"/>
    <property type="match status" value="1"/>
</dbReference>